<reference evidence="9 10" key="1">
    <citation type="journal article" date="2019" name="Int. J. Syst. Evol. Microbiol.">
        <title>The Global Catalogue of Microorganisms (GCM) 10K type strain sequencing project: providing services to taxonomists for standard genome sequencing and annotation.</title>
        <authorList>
            <consortium name="The Broad Institute Genomics Platform"/>
            <consortium name="The Broad Institute Genome Sequencing Center for Infectious Disease"/>
            <person name="Wu L."/>
            <person name="Ma J."/>
        </authorList>
    </citation>
    <scope>NUCLEOTIDE SEQUENCE [LARGE SCALE GENOMIC DNA]</scope>
    <source>
        <strain evidence="9 10">JCM 14942</strain>
    </source>
</reference>
<accession>A0ABN2BCZ1</accession>
<evidence type="ECO:0000256" key="1">
    <source>
        <dbReference type="ARBA" id="ARBA00004651"/>
    </source>
</evidence>
<dbReference type="InterPro" id="IPR000522">
    <property type="entry name" value="ABC_transptr_permease_BtuC"/>
</dbReference>
<feature type="transmembrane region" description="Helical" evidence="8">
    <location>
        <begin position="91"/>
        <end position="110"/>
    </location>
</feature>
<dbReference type="CDD" id="cd06550">
    <property type="entry name" value="TM_ABC_iron-siderophores_like"/>
    <property type="match status" value="1"/>
</dbReference>
<keyword evidence="4" id="KW-1003">Cell membrane</keyword>
<organism evidence="9 10">
    <name type="scientific">Nocardioides humi</name>
    <dbReference type="NCBI Taxonomy" id="449461"/>
    <lineage>
        <taxon>Bacteria</taxon>
        <taxon>Bacillati</taxon>
        <taxon>Actinomycetota</taxon>
        <taxon>Actinomycetes</taxon>
        <taxon>Propionibacteriales</taxon>
        <taxon>Nocardioidaceae</taxon>
        <taxon>Nocardioides</taxon>
    </lineage>
</organism>
<evidence type="ECO:0000256" key="4">
    <source>
        <dbReference type="ARBA" id="ARBA00022475"/>
    </source>
</evidence>
<evidence type="ECO:0000256" key="3">
    <source>
        <dbReference type="ARBA" id="ARBA00022448"/>
    </source>
</evidence>
<evidence type="ECO:0000256" key="2">
    <source>
        <dbReference type="ARBA" id="ARBA00007935"/>
    </source>
</evidence>
<comment type="subcellular location">
    <subcellularLocation>
        <location evidence="1">Cell membrane</location>
        <topology evidence="1">Multi-pass membrane protein</topology>
    </subcellularLocation>
</comment>
<sequence length="330" mass="33279">MTRAAGLLGLAALLLLVGFLSITQGSRHIGLGDVVDALRHLSAVTTDDTVTVRLRVPRTLLGILVGAALGVSGAILQGLTRNPLADPSIMGIEAGAALAVVLGIVVLGVTGIGPHVVFAFIGALAATALVYAVGSLGREGATPVKMALAGAAITAGFGAVTIGLLLTDLQAQNAFRFWQVGSLAGRYAPIVTGVAPVLLVALAAGMLCGRSLNALALGEDAARGLGVSLTRTRIGLFTVVAVLCGAATAACGPIVFVGLVVPHVARAICGPDYCWILPYSLLLGPLLLLGADILGRILGSPGELQVGIVLGVLGAPFFIALVRYRRLAEL</sequence>
<evidence type="ECO:0000256" key="7">
    <source>
        <dbReference type="ARBA" id="ARBA00023136"/>
    </source>
</evidence>
<evidence type="ECO:0000313" key="10">
    <source>
        <dbReference type="Proteomes" id="UP001500842"/>
    </source>
</evidence>
<comment type="similarity">
    <text evidence="2">Belongs to the binding-protein-dependent transport system permease family. FecCD subfamily.</text>
</comment>
<feature type="transmembrane region" description="Helical" evidence="8">
    <location>
        <begin position="116"/>
        <end position="134"/>
    </location>
</feature>
<name>A0ABN2BCZ1_9ACTN</name>
<comment type="caution">
    <text evidence="9">The sequence shown here is derived from an EMBL/GenBank/DDBJ whole genome shotgun (WGS) entry which is preliminary data.</text>
</comment>
<proteinExistence type="inferred from homology"/>
<dbReference type="Gene3D" id="1.10.3470.10">
    <property type="entry name" value="ABC transporter involved in vitamin B12 uptake, BtuC"/>
    <property type="match status" value="1"/>
</dbReference>
<dbReference type="PANTHER" id="PTHR30472:SF1">
    <property type="entry name" value="FE(3+) DICITRATE TRANSPORT SYSTEM PERMEASE PROTEIN FECC-RELATED"/>
    <property type="match status" value="1"/>
</dbReference>
<feature type="transmembrane region" description="Helical" evidence="8">
    <location>
        <begin position="146"/>
        <end position="167"/>
    </location>
</feature>
<feature type="transmembrane region" description="Helical" evidence="8">
    <location>
        <begin position="187"/>
        <end position="213"/>
    </location>
</feature>
<keyword evidence="5 8" id="KW-0812">Transmembrane</keyword>
<keyword evidence="7 8" id="KW-0472">Membrane</keyword>
<feature type="transmembrane region" description="Helical" evidence="8">
    <location>
        <begin position="234"/>
        <end position="256"/>
    </location>
</feature>
<protein>
    <submittedName>
        <fullName evidence="9">Iron chelate uptake ABC transporter family permease subunit</fullName>
    </submittedName>
</protein>
<keyword evidence="6 8" id="KW-1133">Transmembrane helix</keyword>
<dbReference type="RefSeq" id="WP_141007157.1">
    <property type="nucleotide sequence ID" value="NZ_BAAAOR010000033.1"/>
</dbReference>
<dbReference type="Proteomes" id="UP001500842">
    <property type="component" value="Unassembled WGS sequence"/>
</dbReference>
<keyword evidence="3" id="KW-0813">Transport</keyword>
<dbReference type="Pfam" id="PF01032">
    <property type="entry name" value="FecCD"/>
    <property type="match status" value="1"/>
</dbReference>
<dbReference type="EMBL" id="BAAAOR010000033">
    <property type="protein sequence ID" value="GAA1537959.1"/>
    <property type="molecule type" value="Genomic_DNA"/>
</dbReference>
<feature type="transmembrane region" description="Helical" evidence="8">
    <location>
        <begin position="276"/>
        <end position="294"/>
    </location>
</feature>
<evidence type="ECO:0000256" key="8">
    <source>
        <dbReference type="SAM" id="Phobius"/>
    </source>
</evidence>
<evidence type="ECO:0000256" key="5">
    <source>
        <dbReference type="ARBA" id="ARBA00022692"/>
    </source>
</evidence>
<dbReference type="SUPFAM" id="SSF81345">
    <property type="entry name" value="ABC transporter involved in vitamin B12 uptake, BtuC"/>
    <property type="match status" value="1"/>
</dbReference>
<evidence type="ECO:0000256" key="6">
    <source>
        <dbReference type="ARBA" id="ARBA00022989"/>
    </source>
</evidence>
<gene>
    <name evidence="9" type="ORF">GCM10009788_45680</name>
</gene>
<keyword evidence="10" id="KW-1185">Reference proteome</keyword>
<feature type="transmembrane region" description="Helical" evidence="8">
    <location>
        <begin position="306"/>
        <end position="324"/>
    </location>
</feature>
<feature type="transmembrane region" description="Helical" evidence="8">
    <location>
        <begin position="60"/>
        <end position="79"/>
    </location>
</feature>
<evidence type="ECO:0000313" key="9">
    <source>
        <dbReference type="EMBL" id="GAA1537959.1"/>
    </source>
</evidence>
<dbReference type="PANTHER" id="PTHR30472">
    <property type="entry name" value="FERRIC ENTEROBACTIN TRANSPORT SYSTEM PERMEASE PROTEIN"/>
    <property type="match status" value="1"/>
</dbReference>
<dbReference type="InterPro" id="IPR037294">
    <property type="entry name" value="ABC_BtuC-like"/>
</dbReference>